<feature type="compositionally biased region" description="Low complexity" evidence="11">
    <location>
        <begin position="888"/>
        <end position="903"/>
    </location>
</feature>
<feature type="domain" description="Trimeric autotransporter adhesin YadA-like head" evidence="13">
    <location>
        <begin position="315"/>
        <end position="337"/>
    </location>
</feature>
<dbReference type="Proteomes" id="UP000076104">
    <property type="component" value="Chromosome"/>
</dbReference>
<dbReference type="CDD" id="cd12820">
    <property type="entry name" value="LbR_YadA-like"/>
    <property type="match status" value="3"/>
</dbReference>
<evidence type="ECO:0000256" key="7">
    <source>
        <dbReference type="ARBA" id="ARBA00022729"/>
    </source>
</evidence>
<dbReference type="Gene3D" id="2.150.10.10">
    <property type="entry name" value="Serralysin-like metalloprotease, C-terminal"/>
    <property type="match status" value="7"/>
</dbReference>
<evidence type="ECO:0000259" key="13">
    <source>
        <dbReference type="Pfam" id="PF05658"/>
    </source>
</evidence>
<organism evidence="16 17">
    <name type="scientific">Psychrobacter alimentarius</name>
    <dbReference type="NCBI Taxonomy" id="261164"/>
    <lineage>
        <taxon>Bacteria</taxon>
        <taxon>Pseudomonadati</taxon>
        <taxon>Pseudomonadota</taxon>
        <taxon>Gammaproteobacteria</taxon>
        <taxon>Moraxellales</taxon>
        <taxon>Moraxellaceae</taxon>
        <taxon>Psychrobacter</taxon>
    </lineage>
</organism>
<dbReference type="Gene3D" id="2.20.70.140">
    <property type="match status" value="8"/>
</dbReference>
<dbReference type="InterPro" id="IPR006626">
    <property type="entry name" value="PbH1"/>
</dbReference>
<comment type="subcellular location">
    <subcellularLocation>
        <location evidence="2">Cell outer membrane</location>
    </subcellularLocation>
    <subcellularLocation>
        <location evidence="1">Cell surface</location>
    </subcellularLocation>
</comment>
<keyword evidence="9" id="KW-0472">Membrane</keyword>
<keyword evidence="7" id="KW-0732">Signal</keyword>
<keyword evidence="17" id="KW-1185">Reference proteome</keyword>
<feature type="domain" description="Trimeric autotransporter adhesin YadA-like stalk" evidence="14">
    <location>
        <begin position="2709"/>
        <end position="2743"/>
    </location>
</feature>
<dbReference type="Gene3D" id="1.20.5.170">
    <property type="match status" value="3"/>
</dbReference>
<keyword evidence="4" id="KW-0813">Transport</keyword>
<feature type="domain" description="Trimeric autotransporter adhesin YadA-like stalk" evidence="14">
    <location>
        <begin position="2941"/>
        <end position="2978"/>
    </location>
</feature>
<evidence type="ECO:0000313" key="16">
    <source>
        <dbReference type="EMBL" id="AMT97630.1"/>
    </source>
</evidence>
<evidence type="ECO:0000259" key="12">
    <source>
        <dbReference type="Pfam" id="PF03895"/>
    </source>
</evidence>
<evidence type="ECO:0000259" key="14">
    <source>
        <dbReference type="Pfam" id="PF05662"/>
    </source>
</evidence>
<dbReference type="Gene3D" id="1.20.5.340">
    <property type="match status" value="1"/>
</dbReference>
<evidence type="ECO:0000256" key="1">
    <source>
        <dbReference type="ARBA" id="ARBA00004241"/>
    </source>
</evidence>
<gene>
    <name evidence="16" type="ORF">A3K91_2044</name>
</gene>
<dbReference type="InterPro" id="IPR005594">
    <property type="entry name" value="YadA_C"/>
</dbReference>
<dbReference type="InterPro" id="IPR024973">
    <property type="entry name" value="ESPR"/>
</dbReference>
<evidence type="ECO:0000256" key="5">
    <source>
        <dbReference type="ARBA" id="ARBA00022452"/>
    </source>
</evidence>
<feature type="domain" description="Trimeric autotransporter adhesin YadA-like stalk" evidence="14">
    <location>
        <begin position="2768"/>
        <end position="2806"/>
    </location>
</feature>
<feature type="domain" description="ESPR" evidence="15">
    <location>
        <begin position="1"/>
        <end position="39"/>
    </location>
</feature>
<feature type="domain" description="Trimeric autotransporter adhesin YadA-like stalk" evidence="14">
    <location>
        <begin position="1287"/>
        <end position="1323"/>
    </location>
</feature>
<dbReference type="Gene3D" id="6.20.50.100">
    <property type="match status" value="1"/>
</dbReference>
<dbReference type="SMART" id="SM00710">
    <property type="entry name" value="PbH1"/>
    <property type="match status" value="9"/>
</dbReference>
<keyword evidence="5" id="KW-1134">Transmembrane beta strand</keyword>
<dbReference type="Gene3D" id="6.10.250.2040">
    <property type="match status" value="1"/>
</dbReference>
<reference evidence="16 17" key="1">
    <citation type="submission" date="2016-03" db="EMBL/GenBank/DDBJ databases">
        <title>Genome sequencing of Psychrobacter alimentarius PAMC 27889.</title>
        <authorList>
            <person name="Lee J."/>
            <person name="Kim O.-S."/>
        </authorList>
    </citation>
    <scope>NUCLEOTIDE SEQUENCE [LARGE SCALE GENOMIC DNA]</scope>
    <source>
        <strain evidence="16 17">PAMC 27889</strain>
    </source>
</reference>
<evidence type="ECO:0000256" key="2">
    <source>
        <dbReference type="ARBA" id="ARBA00004442"/>
    </source>
</evidence>
<feature type="domain" description="Trimeric autotransporter adhesin YadA-like head" evidence="13">
    <location>
        <begin position="940"/>
        <end position="960"/>
    </location>
</feature>
<accession>A0ABN4N7Q5</accession>
<feature type="domain" description="Trimeric autotransporter adhesin YadA-like stalk" evidence="14">
    <location>
        <begin position="587"/>
        <end position="614"/>
    </location>
</feature>
<feature type="domain" description="Trimeric autotransporter adhesin YadA-like stalk" evidence="14">
    <location>
        <begin position="1647"/>
        <end position="1683"/>
    </location>
</feature>
<evidence type="ECO:0000259" key="15">
    <source>
        <dbReference type="Pfam" id="PF13018"/>
    </source>
</evidence>
<feature type="domain" description="Trimeric autotransporter adhesin YadA-like stalk" evidence="14">
    <location>
        <begin position="1088"/>
        <end position="1130"/>
    </location>
</feature>
<feature type="domain" description="Trimeric autotransporter adhesin YadA-like stalk" evidence="14">
    <location>
        <begin position="2495"/>
        <end position="2530"/>
    </location>
</feature>
<dbReference type="GeneID" id="33061014"/>
<name>A0ABN4N7Q5_9GAMM</name>
<evidence type="ECO:0000256" key="6">
    <source>
        <dbReference type="ARBA" id="ARBA00022692"/>
    </source>
</evidence>
<evidence type="ECO:0000313" key="17">
    <source>
        <dbReference type="Proteomes" id="UP000076104"/>
    </source>
</evidence>
<feature type="domain" description="Trimeric autotransporter adhesin YadA-like head" evidence="13">
    <location>
        <begin position="993"/>
        <end position="1019"/>
    </location>
</feature>
<feature type="domain" description="Trimeric autotransporter adhesin YadA-like head" evidence="13">
    <location>
        <begin position="898"/>
        <end position="924"/>
    </location>
</feature>
<feature type="domain" description="Trimeric autotransporter adhesin YadA-like stalk" evidence="14">
    <location>
        <begin position="1964"/>
        <end position="2000"/>
    </location>
</feature>
<evidence type="ECO:0000256" key="11">
    <source>
        <dbReference type="SAM" id="MobiDB-lite"/>
    </source>
</evidence>
<feature type="domain" description="Trimeric autotransporter adhesin YadA-like head" evidence="13">
    <location>
        <begin position="817"/>
        <end position="837"/>
    </location>
</feature>
<dbReference type="Pfam" id="PF03895">
    <property type="entry name" value="YadA_anchor"/>
    <property type="match status" value="1"/>
</dbReference>
<feature type="region of interest" description="Disordered" evidence="11">
    <location>
        <begin position="867"/>
        <end position="903"/>
    </location>
</feature>
<feature type="domain" description="Trimeric autotransporter adhesin YadA-like stalk" evidence="14">
    <location>
        <begin position="1428"/>
        <end position="1467"/>
    </location>
</feature>
<feature type="domain" description="Trimeric autotransporter adhesin YadA-like head" evidence="13">
    <location>
        <begin position="346"/>
        <end position="368"/>
    </location>
</feature>
<dbReference type="Pfam" id="PF05658">
    <property type="entry name" value="YadA_head"/>
    <property type="match status" value="11"/>
</dbReference>
<sequence>MNRSYKVIWNQSLNCFMAVAEYAKSRGKSSSNVVSSSTVTVSDGKAVGGVRLLRLSALSMGLISAGLSMQVMAAPSDSDMIAQNTADITINRDAIAINTSDITTNRNAIATNTNDIATNRNAIATNAGNIDTNKTNIAANTNAISTNTTNIAEVRRIASAGWNISAEGGTPANVPSGGTVDFSSDPNLVVSRNGTNLTFGLANNIAVESLTITNGPSITSAGINAGNKKITNVGDGEISATSMDVINGRQINKLLFESGTAEGIRYFRANTILPDAMADGLDSVAIGPEAKTTEFGESAIALGQSATAGGESEGGEGAIAIGRNSSAQGNSSLALGDAAQVTGASDATAIGKSARASAGNATAVGANSVASGSGSFAAGYNARAEAANTLAAGTGAYAGTARSIALGSGAGVGTVGNLAGDRTDHIALGTNAGTDVVGNRTTAIGYNAGQNVIGDDNVAFGTEAGSRLTGDNNVSIGANANNVAESRSQSVAIGNSSRAGTNSVALGSNASAAGDETVALGKDAQAGVNGVALGALATAEGSNIALGRNSQALNTDAMGSGYLTGSSRPESVISVGSSVVGGEFQRRIVNVADGSQRYDAVNVGQLKLAQDSITPLIGGGVVFDEATGTYSGITIDNTQYNSVADAIAGAVNGQISSAALPEDVVRYQGTGSDRRISNVAKGQAATDVVNVGQLNEAITENGTKYFSVNTVNTANRQNDGASGADALAIGPAAVAGGNSSLSVGHTAVVDSGARSGVAIGNNVNAKAVNSTAIGNNGTAAYGQGGIAVGQQAVSQGRNSIVMGTGAEADFQSGSTVDNAIVIGTRAEVTANNGIAIGEQSLSAATRATAQGFNAKALAVDSQAFGTNSETTGINSQARGTSASASGRNAQASGTNAAASGTSAVANGTDAKGLGTDSIAIGTSAVSGFAPLTSEEAARNRGSIAIGDRSTASELNALALGVLTRAEAESATAIGDRAVASANKSLAVGFDSDATAQNASAFGQSAQALAMDSLALGSGARATATNATAIGRGAEAVNARSVALGDGARTQAAVGTSDATIDRVTYTYAGTTPIATVSVGTLEGEKRTITNVAAGRVSDTSTDAINGSQLFRTNQAVTSLGNNLDTVGQSVASSLGGTSSYNTDNHTVSTRLQINGNNYTTVQQAVQYAASGWNVSANGAASQNIAPNGTVDFRNTDSNIAITRTGSNLTFNLSPNLNLGSTGSVTTGNTVINNEGVRVANGANVATLTTAGTSVTNGANTSSYGANGLTITNGPSVTSTGINAAGSRVTNVANGTANTDAANFGQVKAAKTQVAAGTNVTNVAETTGTNGESIYTVNADKSTVSGGSNAVTVTAGTKNANNVTDYAVDLSVDTKTSLSKADTAVQTVSSNDLNLTATKTGNNVVFDFADAPTFTGVVKGNGFDASGVKIVNVADGSIAANSKEAINGGQLFTTADSVKTVIGGNAVNRGGVVTTTNIGGTGADTIDGAITNVRQTATRAKTTVTQGENIVVTETTDALTGASNYEVKTARDLDIDSVTAKDGNGNVTTLTATGTNVMDIDGNSNNSTVLGNTITNGSNVSTLTAAGTNVTDGTNTSNYGANGFVATDGNGNSTLVNQTGLSFTDANGATGPSITADGIDAGSQIMANVADGSIAANSKEAINGGQLFTTADSVKTVIGGNAVNRGGVVTTTNIGGTGADTIDGAITNVRQTATRAKTTVTQGENIVVTETTDALTGASNYEVKTARDLDIDSVTAKDGNGNVTTLTATGTNVMDIDGNSNNSTVLGNTITNGSNVSTLTAAGTNVTDGTNTSNYGANGFVATDGNGNTGRYNAGSTILTDDSGNTNASAAIGNAILDDSGNVNLSGAIGNALFDQAGNANLSGAQGNVVFDNAGNRAATSATGTNVTDGTNTSNYGANGFVATDGNGNSTLVNQTGLSFTDANGATGPSITADGIDAGSQIMANVADGSIAANSKEAINGGQLFTTADSVKTVIGGNAVNRGGVVTTTNIGGTGADTIDGAITNVRQTATRAKTTVTQGENIVVTETTDALTGASNYEVKTARDLDIDSVTAKDGNGNVTTLTATGTNVMDIDGNSNNSTVLGNTITNGSNVSTLTAAGTNVTDGTNTSNYGANGFVATDGNGNTGRYNAGSTILTDDSGNTNASAAIGNAILDDSGNVNLSGAIGNALFDQAGNANLSGAQGNVVFDNAGNRAATSATGTNVTDGTNTSNYGANGFVATDGNGNSTLVNQTGLSFTDANGATGPSITADGIDAGSQIMANVADGSIAVNSKEAINGGQLFTTADSVKTVIGGNAVNRGGVVTTTNIGGTGADTIDGAITNVRQTATRAKTTVTQGENIVVTETTDALTGASNYEVKTARDLDIDSVTAKDGNGNVTTLTATGTNVMDIDGNSNNSTVLGNTITNGSNVSTLTAAGTNVTDGTNTSNYGANGFVATDGNGNSTLVNQTGLSFTDANGATGPSITAAGIDAGNRTISNVANGVADNDAATFGQLQASNSAADAKTDALGVSTAANLGGAASYNAVTGTVSAPTYTLDDGNNTETNITVNNVGAALGNLDNRTTSNTAAINQGFNISAGGTTDNVQLGETVDFTNTDGNLVVSSNGANGINYNLAQNIDLGVTGSIRTGNTVTNNSGVRIDDGNGNVTAMTATGTNVTDGTNTSNYGANGLMIVGGPSVTSTGINAGNRTISNVADGVAANDAATKGQVDAVSNGLTDLTAGAVQYDKNADGTVNKGSITLGGGAAGTTITNVKAGNVSAGSTDAVNGSQLHNLGNGVASIIGGDAALDASGNLTASNIGGTGKGNISDAIAAVNQSNAQANENIQANTDRLDAGLSFGADSGATISKPIGDTTALKFEGGNNITTTATSSGIKFDLNGNIDVDNITADTVTTGNTTVNNTGVTIKDGPSMTTAGINAGDKTITGVADGIEVNDAVNLGQLTALDNKLSNSVNELGYKINEVEDDANAGISAAMAMSSLPQAYIPGKSMVGGGIATYNGQSAVAIGVSKVSDNGRWVIKVNGTADTQGNAGGAVGAGFHF</sequence>
<protein>
    <submittedName>
        <fullName evidence="16">Autotransporter adhesin</fullName>
    </submittedName>
</protein>
<feature type="domain" description="Trimeric autotransporter adhesin YadA-like head" evidence="13">
    <location>
        <begin position="1021"/>
        <end position="1047"/>
    </location>
</feature>
<feature type="domain" description="Trimeric autotransporter adhesin YadA-like head" evidence="13">
    <location>
        <begin position="278"/>
        <end position="306"/>
    </location>
</feature>
<feature type="compositionally biased region" description="Polar residues" evidence="11">
    <location>
        <begin position="867"/>
        <end position="887"/>
    </location>
</feature>
<feature type="domain" description="Trimeric autotransporter adhesin YadA-like stalk" evidence="14">
    <location>
        <begin position="675"/>
        <end position="714"/>
    </location>
</feature>
<dbReference type="Pfam" id="PF05662">
    <property type="entry name" value="YadA_stalk"/>
    <property type="match status" value="13"/>
</dbReference>
<dbReference type="SUPFAM" id="SSF54523">
    <property type="entry name" value="Pili subunits"/>
    <property type="match status" value="1"/>
</dbReference>
<comment type="similarity">
    <text evidence="3">Belongs to the autotransporter-2 (AT-2) (TC 1.B.40) family.</text>
</comment>
<dbReference type="InterPro" id="IPR008635">
    <property type="entry name" value="Coiled_stalk_dom"/>
</dbReference>
<evidence type="ECO:0000256" key="10">
    <source>
        <dbReference type="ARBA" id="ARBA00023237"/>
    </source>
</evidence>
<dbReference type="InterPro" id="IPR045584">
    <property type="entry name" value="Pilin-like"/>
</dbReference>
<evidence type="ECO:0000256" key="3">
    <source>
        <dbReference type="ARBA" id="ARBA00005848"/>
    </source>
</evidence>
<evidence type="ECO:0000256" key="9">
    <source>
        <dbReference type="ARBA" id="ARBA00023136"/>
    </source>
</evidence>
<feature type="domain" description="Trimeric autotransporter adhesin YadA-like C-terminal membrane anchor" evidence="12">
    <location>
        <begin position="2998"/>
        <end position="3058"/>
    </location>
</feature>
<dbReference type="InterPro" id="IPR008640">
    <property type="entry name" value="Adhesin_Head_dom"/>
</dbReference>
<keyword evidence="6" id="KW-0812">Transmembrane</keyword>
<feature type="domain" description="Trimeric autotransporter adhesin YadA-like head" evidence="13">
    <location>
        <begin position="965"/>
        <end position="991"/>
    </location>
</feature>
<dbReference type="EMBL" id="CP014945">
    <property type="protein sequence ID" value="AMT97630.1"/>
    <property type="molecule type" value="Genomic_DNA"/>
</dbReference>
<keyword evidence="10" id="KW-0998">Cell outer membrane</keyword>
<keyword evidence="8" id="KW-0653">Protein transport</keyword>
<dbReference type="SUPFAM" id="SSF101967">
    <property type="entry name" value="Adhesin YadA, collagen-binding domain"/>
    <property type="match status" value="9"/>
</dbReference>
<proteinExistence type="inferred from homology"/>
<dbReference type="InterPro" id="IPR011049">
    <property type="entry name" value="Serralysin-like_metalloprot_C"/>
</dbReference>
<feature type="domain" description="Trimeric autotransporter adhesin YadA-like head" evidence="13">
    <location>
        <begin position="780"/>
        <end position="806"/>
    </location>
</feature>
<feature type="domain" description="Trimeric autotransporter adhesin YadA-like stalk" evidence="14">
    <location>
        <begin position="229"/>
        <end position="253"/>
    </location>
</feature>
<feature type="domain" description="Trimeric autotransporter adhesin YadA-like head" evidence="13">
    <location>
        <begin position="500"/>
        <end position="524"/>
    </location>
</feature>
<dbReference type="Pfam" id="PF13018">
    <property type="entry name" value="ESPR"/>
    <property type="match status" value="1"/>
</dbReference>
<feature type="domain" description="Trimeric autotransporter adhesin YadA-like stalk" evidence="14">
    <location>
        <begin position="2281"/>
        <end position="2317"/>
    </location>
</feature>
<evidence type="ECO:0000256" key="8">
    <source>
        <dbReference type="ARBA" id="ARBA00022927"/>
    </source>
</evidence>
<dbReference type="RefSeq" id="WP_062845173.1">
    <property type="nucleotide sequence ID" value="NZ_CP014945.1"/>
</dbReference>
<evidence type="ECO:0000256" key="4">
    <source>
        <dbReference type="ARBA" id="ARBA00022448"/>
    </source>
</evidence>
<dbReference type="Gene3D" id="3.30.1300.30">
    <property type="entry name" value="GSPII I/J protein-like"/>
    <property type="match status" value="1"/>
</dbReference>